<dbReference type="Pfam" id="PF03577">
    <property type="entry name" value="Peptidase_C69"/>
    <property type="match status" value="1"/>
</dbReference>
<dbReference type="AlphaFoldDB" id="A0A3R6YCC0"/>
<accession>A0A3R6YCC0</accession>
<evidence type="ECO:0000313" key="3">
    <source>
        <dbReference type="EMBL" id="RHY32115.1"/>
    </source>
</evidence>
<sequence length="431" mass="46947">MEQDLDGIGLSADALAALREFALERGITVDDDDDSFDIRKEVQSALEEEKGPNEDKFSYKFGADIAIHLNGLRTFDVLIGADIIYEKDYVGPLFATASHFLARSSDANIFYLAYTKRNVSIDYVLTFGPSRGPSYDPSSVDRRFFNWTNTPSIAQIPQVPATYGYLEGVYPIMNDHHVALGESTCAAKFVSKPVSGGGLARLDIVELGRVALERTATARAAVMLMGELAETFGYYGSFWDTAAAFENSGEALTVTDPNEAWMVHILPDDTGASAIWVAQRIPDDHITAVANRFVIRRVDFSDTDNFMWSANMLGIAKHHGFWDGTTAFDFTSAYAGPPDITLSSTLRVGRVLSLANRHVDFNAFSDPTGTSVPFSVAVDNVLTAQDIIRVQRDHYEGTNADLTKGPAAGPYGDPNRYGAPSAHAASCSHKP</sequence>
<dbReference type="GO" id="GO:0070004">
    <property type="term" value="F:cysteine-type exopeptidase activity"/>
    <property type="evidence" value="ECO:0007669"/>
    <property type="project" value="InterPro"/>
</dbReference>
<dbReference type="InterPro" id="IPR029063">
    <property type="entry name" value="SAM-dependent_MTases_sf"/>
</dbReference>
<keyword evidence="4" id="KW-1185">Reference proteome</keyword>
<reference evidence="3 4" key="1">
    <citation type="submission" date="2018-08" db="EMBL/GenBank/DDBJ databases">
        <title>Aphanomyces genome sequencing and annotation.</title>
        <authorList>
            <person name="Minardi D."/>
            <person name="Oidtmann B."/>
            <person name="Van Der Giezen M."/>
            <person name="Studholme D.J."/>
        </authorList>
    </citation>
    <scope>NUCLEOTIDE SEQUENCE [LARGE SCALE GENOMIC DNA]</scope>
    <source>
        <strain evidence="3 4">NJM0002</strain>
    </source>
</reference>
<protein>
    <submittedName>
        <fullName evidence="3">Uncharacterized protein</fullName>
    </submittedName>
</protein>
<comment type="caution">
    <text evidence="3">The sequence shown here is derived from an EMBL/GenBank/DDBJ whole genome shotgun (WGS) entry which is preliminary data.</text>
</comment>
<dbReference type="PANTHER" id="PTHR12994">
    <property type="entry name" value="SECERNIN"/>
    <property type="match status" value="1"/>
</dbReference>
<dbReference type="PANTHER" id="PTHR12994:SF17">
    <property type="entry name" value="LD30995P"/>
    <property type="match status" value="1"/>
</dbReference>
<dbReference type="Gene3D" id="3.40.50.150">
    <property type="entry name" value="Vaccinia Virus protein VP39"/>
    <property type="match status" value="1"/>
</dbReference>
<dbReference type="VEuPathDB" id="FungiDB:H310_07358"/>
<dbReference type="InterPro" id="IPR005322">
    <property type="entry name" value="Peptidase_C69"/>
</dbReference>
<organism evidence="3 4">
    <name type="scientific">Aphanomyces invadans</name>
    <dbReference type="NCBI Taxonomy" id="157072"/>
    <lineage>
        <taxon>Eukaryota</taxon>
        <taxon>Sar</taxon>
        <taxon>Stramenopiles</taxon>
        <taxon>Oomycota</taxon>
        <taxon>Saprolegniomycetes</taxon>
        <taxon>Saprolegniales</taxon>
        <taxon>Verrucalvaceae</taxon>
        <taxon>Aphanomyces</taxon>
    </lineage>
</organism>
<dbReference type="GO" id="GO:0006508">
    <property type="term" value="P:proteolysis"/>
    <property type="evidence" value="ECO:0007669"/>
    <property type="project" value="InterPro"/>
</dbReference>
<evidence type="ECO:0000256" key="2">
    <source>
        <dbReference type="SAM" id="MobiDB-lite"/>
    </source>
</evidence>
<gene>
    <name evidence="3" type="ORF">DYB32_002856</name>
</gene>
<name>A0A3R6YCC0_9STRA</name>
<dbReference type="Proteomes" id="UP000285060">
    <property type="component" value="Unassembled WGS sequence"/>
</dbReference>
<dbReference type="EMBL" id="QUSY01000161">
    <property type="protein sequence ID" value="RHY32115.1"/>
    <property type="molecule type" value="Genomic_DNA"/>
</dbReference>
<proteinExistence type="inferred from homology"/>
<evidence type="ECO:0000313" key="4">
    <source>
        <dbReference type="Proteomes" id="UP000285060"/>
    </source>
</evidence>
<comment type="similarity">
    <text evidence="1">Belongs to the peptidase C69 family. Secernin subfamily.</text>
</comment>
<evidence type="ECO:0000256" key="1">
    <source>
        <dbReference type="ARBA" id="ARBA00005705"/>
    </source>
</evidence>
<feature type="region of interest" description="Disordered" evidence="2">
    <location>
        <begin position="398"/>
        <end position="431"/>
    </location>
</feature>
<dbReference type="VEuPathDB" id="FungiDB:H310_07359"/>
<dbReference type="GO" id="GO:0016805">
    <property type="term" value="F:dipeptidase activity"/>
    <property type="evidence" value="ECO:0007669"/>
    <property type="project" value="InterPro"/>
</dbReference>